<keyword evidence="2" id="KW-0548">Nucleotidyltransferase</keyword>
<name>A0A940DHZ4_9BACT</name>
<dbReference type="InterPro" id="IPR046981">
    <property type="entry name" value="G1P_cyt_trans"/>
</dbReference>
<keyword evidence="2" id="KW-0808">Transferase</keyword>
<dbReference type="Pfam" id="PF00483">
    <property type="entry name" value="NTP_transferase"/>
    <property type="match status" value="1"/>
</dbReference>
<evidence type="ECO:0000313" key="3">
    <source>
        <dbReference type="Proteomes" id="UP000712007"/>
    </source>
</evidence>
<dbReference type="EMBL" id="JADIMV010000020">
    <property type="protein sequence ID" value="MBO8439220.1"/>
    <property type="molecule type" value="Genomic_DNA"/>
</dbReference>
<evidence type="ECO:0000313" key="2">
    <source>
        <dbReference type="EMBL" id="MBO8439220.1"/>
    </source>
</evidence>
<dbReference type="NCBIfam" id="TIGR02623">
    <property type="entry name" value="G1P_cyt_trans"/>
    <property type="match status" value="1"/>
</dbReference>
<gene>
    <name evidence="2" type="primary">rfbF</name>
    <name evidence="2" type="ORF">IAC51_01055</name>
</gene>
<dbReference type="Proteomes" id="UP000712007">
    <property type="component" value="Unassembled WGS sequence"/>
</dbReference>
<dbReference type="PANTHER" id="PTHR47183">
    <property type="entry name" value="GLUCOSE-1-PHOSPHATE CYTIDYLYLTRANSFERASE-RELATED"/>
    <property type="match status" value="1"/>
</dbReference>
<dbReference type="EC" id="2.7.7.33" evidence="2"/>
<dbReference type="AlphaFoldDB" id="A0A940DHZ4"/>
<evidence type="ECO:0000259" key="1">
    <source>
        <dbReference type="Pfam" id="PF00483"/>
    </source>
</evidence>
<dbReference type="InterPro" id="IPR005835">
    <property type="entry name" value="NTP_transferase_dom"/>
</dbReference>
<reference evidence="2" key="1">
    <citation type="submission" date="2020-10" db="EMBL/GenBank/DDBJ databases">
        <authorList>
            <person name="Gilroy R."/>
        </authorList>
    </citation>
    <scope>NUCLEOTIDE SEQUENCE</scope>
    <source>
        <strain evidence="2">3924</strain>
    </source>
</reference>
<protein>
    <submittedName>
        <fullName evidence="2">Glucose-1-phosphate cytidylyltransferase</fullName>
        <ecNumber evidence="2">2.7.7.33</ecNumber>
    </submittedName>
</protein>
<reference evidence="2" key="2">
    <citation type="journal article" date="2021" name="PeerJ">
        <title>Extensive microbial diversity within the chicken gut microbiome revealed by metagenomics and culture.</title>
        <authorList>
            <person name="Gilroy R."/>
            <person name="Ravi A."/>
            <person name="Getino M."/>
            <person name="Pursley I."/>
            <person name="Horton D.L."/>
            <person name="Alikhan N.F."/>
            <person name="Baker D."/>
            <person name="Gharbi K."/>
            <person name="Hall N."/>
            <person name="Watson M."/>
            <person name="Adriaenssens E.M."/>
            <person name="Foster-Nyarko E."/>
            <person name="Jarju S."/>
            <person name="Secka A."/>
            <person name="Antonio M."/>
            <person name="Oren A."/>
            <person name="Chaudhuri R.R."/>
            <person name="La Ragione R."/>
            <person name="Hildebrand F."/>
            <person name="Pallen M.J."/>
        </authorList>
    </citation>
    <scope>NUCLEOTIDE SEQUENCE</scope>
    <source>
        <strain evidence="2">3924</strain>
    </source>
</reference>
<accession>A0A940DHZ4</accession>
<dbReference type="SUPFAM" id="SSF53448">
    <property type="entry name" value="Nucleotide-diphospho-sugar transferases"/>
    <property type="match status" value="1"/>
</dbReference>
<organism evidence="2 3">
    <name type="scientific">Candidatus Aphodosoma intestinipullorum</name>
    <dbReference type="NCBI Taxonomy" id="2840674"/>
    <lineage>
        <taxon>Bacteria</taxon>
        <taxon>Pseudomonadati</taxon>
        <taxon>Bacteroidota</taxon>
        <taxon>Bacteroidia</taxon>
        <taxon>Bacteroidales</taxon>
        <taxon>Candidatus Aphodosoma</taxon>
    </lineage>
</organism>
<sequence length="256" mass="28984">MKVVILAGGLGTRLSEATSVVPKPMVEVGGKPILWHIMKIYSHYGFNEFVICCGYKQYVIKEYFANYFRHNCDMTVDLSDNSVEVLDNHSENWKVTMIDTGLDTLTGGRIKRVEKYIGHNAFLLTYGDGVGDVDIPATIEAHRKAGKYLTMTTYQPSGKLGVVDMDDDGTVIDFLEKPKAGGSWINAGFFVCEPEVFGFLGGDNEMFEREPMQRLLALRQMNAYRHTGFWKPMDTLRDNKELNDMWNSGVAPWKVW</sequence>
<dbReference type="CDD" id="cd02524">
    <property type="entry name" value="G1P_cytidylyltransferase"/>
    <property type="match status" value="1"/>
</dbReference>
<dbReference type="Gene3D" id="3.90.550.10">
    <property type="entry name" value="Spore Coat Polysaccharide Biosynthesis Protein SpsA, Chain A"/>
    <property type="match status" value="1"/>
</dbReference>
<dbReference type="PANTHER" id="PTHR47183:SF1">
    <property type="entry name" value="GLUCOSE-1-PHOSPHATE CYTIDYLYLTRANSFERASE"/>
    <property type="match status" value="1"/>
</dbReference>
<dbReference type="InterPro" id="IPR029044">
    <property type="entry name" value="Nucleotide-diphossugar_trans"/>
</dbReference>
<feature type="domain" description="Nucleotidyl transferase" evidence="1">
    <location>
        <begin position="2"/>
        <end position="206"/>
    </location>
</feature>
<comment type="caution">
    <text evidence="2">The sequence shown here is derived from an EMBL/GenBank/DDBJ whole genome shotgun (WGS) entry which is preliminary data.</text>
</comment>
<proteinExistence type="predicted"/>
<dbReference type="GO" id="GO:0047343">
    <property type="term" value="F:glucose-1-phosphate cytidylyltransferase activity"/>
    <property type="evidence" value="ECO:0007669"/>
    <property type="project" value="UniProtKB-EC"/>
</dbReference>
<dbReference type="InterPro" id="IPR013446">
    <property type="entry name" value="G1P_cyt_trans-like"/>
</dbReference>
<dbReference type="GO" id="GO:0009243">
    <property type="term" value="P:O antigen biosynthetic process"/>
    <property type="evidence" value="ECO:0007669"/>
    <property type="project" value="InterPro"/>
</dbReference>